<evidence type="ECO:0000313" key="5">
    <source>
        <dbReference type="Proteomes" id="UP001519287"/>
    </source>
</evidence>
<dbReference type="Proteomes" id="UP001519287">
    <property type="component" value="Unassembled WGS sequence"/>
</dbReference>
<dbReference type="Gene3D" id="3.90.1150.10">
    <property type="entry name" value="Aspartate Aminotransferase, domain 1"/>
    <property type="match status" value="1"/>
</dbReference>
<name>A0ABS4IT80_9BACL</name>
<evidence type="ECO:0000256" key="1">
    <source>
        <dbReference type="ARBA" id="ARBA00001933"/>
    </source>
</evidence>
<dbReference type="PANTHER" id="PTHR43713">
    <property type="entry name" value="GLUTAMATE-1-SEMIALDEHYDE 2,1-AMINOMUTASE"/>
    <property type="match status" value="1"/>
</dbReference>
<evidence type="ECO:0000313" key="4">
    <source>
        <dbReference type="EMBL" id="MBP1990774.1"/>
    </source>
</evidence>
<dbReference type="EC" id="5.4.3.8" evidence="4"/>
<dbReference type="InterPro" id="IPR015421">
    <property type="entry name" value="PyrdxlP-dep_Trfase_major"/>
</dbReference>
<dbReference type="PANTHER" id="PTHR43713:SF3">
    <property type="entry name" value="GLUTAMATE-1-SEMIALDEHYDE 2,1-AMINOMUTASE 1, CHLOROPLASTIC-RELATED"/>
    <property type="match status" value="1"/>
</dbReference>
<organism evidence="4 5">
    <name type="scientific">Paenibacillus eucommiae</name>
    <dbReference type="NCBI Taxonomy" id="1355755"/>
    <lineage>
        <taxon>Bacteria</taxon>
        <taxon>Bacillati</taxon>
        <taxon>Bacillota</taxon>
        <taxon>Bacilli</taxon>
        <taxon>Bacillales</taxon>
        <taxon>Paenibacillaceae</taxon>
        <taxon>Paenibacillus</taxon>
    </lineage>
</organism>
<evidence type="ECO:0000256" key="3">
    <source>
        <dbReference type="RuleBase" id="RU003560"/>
    </source>
</evidence>
<keyword evidence="2 3" id="KW-0663">Pyridoxal phosphate</keyword>
<dbReference type="PROSITE" id="PS00600">
    <property type="entry name" value="AA_TRANSFER_CLASS_3"/>
    <property type="match status" value="1"/>
</dbReference>
<dbReference type="Gene3D" id="3.40.640.10">
    <property type="entry name" value="Type I PLP-dependent aspartate aminotransferase-like (Major domain)"/>
    <property type="match status" value="1"/>
</dbReference>
<dbReference type="NCBIfam" id="NF000818">
    <property type="entry name" value="PRK00062.1"/>
    <property type="match status" value="1"/>
</dbReference>
<dbReference type="EMBL" id="JAGGLB010000006">
    <property type="protein sequence ID" value="MBP1990774.1"/>
    <property type="molecule type" value="Genomic_DNA"/>
</dbReference>
<dbReference type="RefSeq" id="WP_209971538.1">
    <property type="nucleotide sequence ID" value="NZ_JAGGLB010000006.1"/>
</dbReference>
<accession>A0ABS4IT80</accession>
<dbReference type="CDD" id="cd00610">
    <property type="entry name" value="OAT_like"/>
    <property type="match status" value="1"/>
</dbReference>
<proteinExistence type="inferred from homology"/>
<dbReference type="InterPro" id="IPR015422">
    <property type="entry name" value="PyrdxlP-dep_Trfase_small"/>
</dbReference>
<keyword evidence="5" id="KW-1185">Reference proteome</keyword>
<reference evidence="4 5" key="1">
    <citation type="submission" date="2021-03" db="EMBL/GenBank/DDBJ databases">
        <title>Genomic Encyclopedia of Type Strains, Phase IV (KMG-IV): sequencing the most valuable type-strain genomes for metagenomic binning, comparative biology and taxonomic classification.</title>
        <authorList>
            <person name="Goeker M."/>
        </authorList>
    </citation>
    <scope>NUCLEOTIDE SEQUENCE [LARGE SCALE GENOMIC DNA]</scope>
    <source>
        <strain evidence="4 5">DSM 26048</strain>
    </source>
</reference>
<sequence length="429" mass="48114">MSKSLQIHEESKKYTPGGVHTSIRNVDPFLVFTKGEGAYVYDADGKKYIDYQAAFGPFILGHNYPYVNNKVIEAIGRTDLYGVGCTDLEVELARKICTHVPSSEQVLFCNSGSEATYHAIRLSRAVTGRNKLIKFQGCYHGWHDYVARNMLSDWDMIGKRDPGSAGMMEEAIDNTLVCTFNDLEDVERTLRENKEQVAALIVEPIPHNIGCILPEPGFLQGLRDLCTQYGALLIFDEVITGFRHHIGGFQKVAGVTPDLTTMGKAMANGFPIAAVAGKREYMKRFNTEKGGDVWFAGTYNGHAVGTAASIATLEMMENEPVHEHIFRLGEKMRSGLRDIHDRLGVEAVVAGFGSVWTTYFMNFMPKNYTDLKQNNAELYVAYRRKLIEKGIFKMPMNIKRNHVSYSHTDEDIDTTLTITEAVLKELLQK</sequence>
<dbReference type="InterPro" id="IPR015424">
    <property type="entry name" value="PyrdxlP-dep_Trfase"/>
</dbReference>
<protein>
    <submittedName>
        <fullName evidence="4">Glutamate-1-semialdehyde 2,1-aminomutase</fullName>
        <ecNumber evidence="4">5.4.3.8</ecNumber>
    </submittedName>
</protein>
<comment type="caution">
    <text evidence="4">The sequence shown here is derived from an EMBL/GenBank/DDBJ whole genome shotgun (WGS) entry which is preliminary data.</text>
</comment>
<gene>
    <name evidence="4" type="ORF">J2Z66_002380</name>
</gene>
<comment type="similarity">
    <text evidence="3">Belongs to the class-III pyridoxal-phosphate-dependent aminotransferase family.</text>
</comment>
<dbReference type="InterPro" id="IPR005814">
    <property type="entry name" value="Aminotrans_3"/>
</dbReference>
<dbReference type="InterPro" id="IPR049704">
    <property type="entry name" value="Aminotrans_3_PPA_site"/>
</dbReference>
<dbReference type="Pfam" id="PF00202">
    <property type="entry name" value="Aminotran_3"/>
    <property type="match status" value="1"/>
</dbReference>
<dbReference type="SUPFAM" id="SSF53383">
    <property type="entry name" value="PLP-dependent transferases"/>
    <property type="match status" value="1"/>
</dbReference>
<comment type="cofactor">
    <cofactor evidence="1">
        <name>pyridoxal 5'-phosphate</name>
        <dbReference type="ChEBI" id="CHEBI:597326"/>
    </cofactor>
</comment>
<dbReference type="GO" id="GO:0042286">
    <property type="term" value="F:glutamate-1-semialdehyde 2,1-aminomutase activity"/>
    <property type="evidence" value="ECO:0007669"/>
    <property type="project" value="UniProtKB-EC"/>
</dbReference>
<evidence type="ECO:0000256" key="2">
    <source>
        <dbReference type="ARBA" id="ARBA00022898"/>
    </source>
</evidence>
<keyword evidence="4" id="KW-0413">Isomerase</keyword>